<dbReference type="InterPro" id="IPR025555">
    <property type="entry name" value="YppG"/>
</dbReference>
<evidence type="ECO:0008006" key="4">
    <source>
        <dbReference type="Google" id="ProtNLM"/>
    </source>
</evidence>
<feature type="region of interest" description="Disordered" evidence="1">
    <location>
        <begin position="27"/>
        <end position="84"/>
    </location>
</feature>
<evidence type="ECO:0000313" key="3">
    <source>
        <dbReference type="Proteomes" id="UP000665043"/>
    </source>
</evidence>
<dbReference type="RefSeq" id="WP_209366684.1">
    <property type="nucleotide sequence ID" value="NZ_CP046956.1"/>
</dbReference>
<feature type="compositionally biased region" description="Gly residues" evidence="1">
    <location>
        <begin position="68"/>
        <end position="81"/>
    </location>
</feature>
<evidence type="ECO:0000313" key="2">
    <source>
        <dbReference type="EMBL" id="QTM98113.1"/>
    </source>
</evidence>
<dbReference type="EMBL" id="CP046956">
    <property type="protein sequence ID" value="QTM98113.1"/>
    <property type="molecule type" value="Genomic_DNA"/>
</dbReference>
<gene>
    <name evidence="2" type="ORF">ERJ70_01500</name>
</gene>
<proteinExistence type="predicted"/>
<protein>
    <recommendedName>
        <fullName evidence="4">YppG-like protein</fullName>
    </recommendedName>
</protein>
<accession>A0ABX7VRN3</accession>
<dbReference type="Pfam" id="PF14179">
    <property type="entry name" value="YppG"/>
    <property type="match status" value="1"/>
</dbReference>
<dbReference type="Proteomes" id="UP000665043">
    <property type="component" value="Chromosome"/>
</dbReference>
<keyword evidence="3" id="KW-1185">Reference proteome</keyword>
<organism evidence="2 3">
    <name type="scientific">Sediminibacillus dalangtanensis</name>
    <dbReference type="NCBI Taxonomy" id="2729421"/>
    <lineage>
        <taxon>Bacteria</taxon>
        <taxon>Bacillati</taxon>
        <taxon>Bacillota</taxon>
        <taxon>Bacilli</taxon>
        <taxon>Bacillales</taxon>
        <taxon>Bacillaceae</taxon>
        <taxon>Sediminibacillus</taxon>
    </lineage>
</organism>
<reference evidence="2 3" key="1">
    <citation type="submission" date="2019-12" db="EMBL/GenBank/DDBJ databases">
        <title>The whole genome sequencing of a strain isolated from a Mars analog, Dalangtan Playa.</title>
        <authorList>
            <person name="Huang T."/>
        </authorList>
    </citation>
    <scope>NUCLEOTIDE SEQUENCE [LARGE SCALE GENOMIC DNA]</scope>
    <source>
        <strain evidence="2 3">DP4-553-S</strain>
    </source>
</reference>
<sequence length="126" mass="13877">MNQWRAPYSDYGYQPYESYQLPGLPNQLHPFMTPNQNAGIPPAGPPYNQFMKPPHPSPWPQQNPSASGSGGPFGQAPGGGFIHYFQDKNGQMDIDKMLNTVGQMATTFQQVAPLFKGFGSFIKGIK</sequence>
<name>A0ABX7VRN3_9BACI</name>
<evidence type="ECO:0000256" key="1">
    <source>
        <dbReference type="SAM" id="MobiDB-lite"/>
    </source>
</evidence>